<keyword evidence="1" id="KW-0732">Signal</keyword>
<sequence length="144" mass="15728">MRGGLAVVAMLCIAGSQAAFVLAALCLAVKRKGAALRNTTGGQLLVGPNGFYRYWRNAVPASPKNAMETTMPADSGAVRILKRFWQGPFWLTLSLQDPYFPHTPADTVTVWSIGQPPDVWRRFRVLVLSARWVDTRSAGGRVAI</sequence>
<name>V8QSP6_9BURK</name>
<dbReference type="PATRIC" id="fig|1424334.3.peg.2584"/>
<reference evidence="2 3" key="1">
    <citation type="journal article" date="2014" name="Genome Announc.">
        <title>Draft Genome Sequence of Advenella kashmirensis Strain W13003, a Polycyclic Aromatic Hydrocarbon-Degrading Bacterium.</title>
        <authorList>
            <person name="Wang X."/>
            <person name="Jin D."/>
            <person name="Zhou L."/>
            <person name="Wu L."/>
            <person name="An W."/>
            <person name="Zhao L."/>
        </authorList>
    </citation>
    <scope>NUCLEOTIDE SEQUENCE [LARGE SCALE GENOMIC DNA]</scope>
    <source>
        <strain evidence="2 3">W13003</strain>
    </source>
</reference>
<feature type="chain" id="PRO_5004771788" evidence="1">
    <location>
        <begin position="19"/>
        <end position="144"/>
    </location>
</feature>
<dbReference type="AlphaFoldDB" id="V8QSP6"/>
<proteinExistence type="predicted"/>
<organism evidence="2 3">
    <name type="scientific">Advenella kashmirensis W13003</name>
    <dbReference type="NCBI Taxonomy" id="1424334"/>
    <lineage>
        <taxon>Bacteria</taxon>
        <taxon>Pseudomonadati</taxon>
        <taxon>Pseudomonadota</taxon>
        <taxon>Betaproteobacteria</taxon>
        <taxon>Burkholderiales</taxon>
        <taxon>Alcaligenaceae</taxon>
    </lineage>
</organism>
<evidence type="ECO:0000313" key="2">
    <source>
        <dbReference type="EMBL" id="ETF02350.1"/>
    </source>
</evidence>
<accession>V8QSP6</accession>
<dbReference type="HOGENOM" id="CLU_1792359_0_0_4"/>
<keyword evidence="3" id="KW-1185">Reference proteome</keyword>
<feature type="signal peptide" evidence="1">
    <location>
        <begin position="1"/>
        <end position="18"/>
    </location>
</feature>
<gene>
    <name evidence="2" type="ORF">W822_12870</name>
</gene>
<dbReference type="STRING" id="1424334.W822_12870"/>
<evidence type="ECO:0000313" key="3">
    <source>
        <dbReference type="Proteomes" id="UP000018733"/>
    </source>
</evidence>
<protein>
    <submittedName>
        <fullName evidence="2">Uncharacterized protein</fullName>
    </submittedName>
</protein>
<comment type="caution">
    <text evidence="2">The sequence shown here is derived from an EMBL/GenBank/DDBJ whole genome shotgun (WGS) entry which is preliminary data.</text>
</comment>
<dbReference type="Proteomes" id="UP000018733">
    <property type="component" value="Unassembled WGS sequence"/>
</dbReference>
<evidence type="ECO:0000256" key="1">
    <source>
        <dbReference type="SAM" id="SignalP"/>
    </source>
</evidence>
<dbReference type="EMBL" id="AYXT01000010">
    <property type="protein sequence ID" value="ETF02350.1"/>
    <property type="molecule type" value="Genomic_DNA"/>
</dbReference>